<gene>
    <name evidence="2" type="ORF">H8705_08890</name>
</gene>
<reference evidence="2" key="1">
    <citation type="submission" date="2020-08" db="EMBL/GenBank/DDBJ databases">
        <title>Genome public.</title>
        <authorList>
            <person name="Liu C."/>
            <person name="Sun Q."/>
        </authorList>
    </citation>
    <scope>NUCLEOTIDE SEQUENCE</scope>
    <source>
        <strain evidence="2">NSJ-64</strain>
    </source>
</reference>
<accession>A0A926EPE6</accession>
<keyword evidence="3" id="KW-1185">Reference proteome</keyword>
<dbReference type="EMBL" id="JACRTD010000006">
    <property type="protein sequence ID" value="MBC8585698.1"/>
    <property type="molecule type" value="Genomic_DNA"/>
</dbReference>
<name>A0A926EPE6_9FIRM</name>
<feature type="transmembrane region" description="Helical" evidence="1">
    <location>
        <begin position="7"/>
        <end position="27"/>
    </location>
</feature>
<comment type="caution">
    <text evidence="2">The sequence shown here is derived from an EMBL/GenBank/DDBJ whole genome shotgun (WGS) entry which is preliminary data.</text>
</comment>
<feature type="transmembrane region" description="Helical" evidence="1">
    <location>
        <begin position="33"/>
        <end position="51"/>
    </location>
</feature>
<evidence type="ECO:0000313" key="3">
    <source>
        <dbReference type="Proteomes" id="UP000623678"/>
    </source>
</evidence>
<keyword evidence="1" id="KW-1133">Transmembrane helix</keyword>
<protein>
    <submittedName>
        <fullName evidence="2">Uncharacterized protein</fullName>
    </submittedName>
</protein>
<keyword evidence="1" id="KW-0812">Transmembrane</keyword>
<proteinExistence type="predicted"/>
<sequence>MKKHQFYDCNCWAMVGAGFGLGVVLALFTSLKIVLIMAGLGLVALGIRVLLL</sequence>
<dbReference type="Proteomes" id="UP000623678">
    <property type="component" value="Unassembled WGS sequence"/>
</dbReference>
<dbReference type="AlphaFoldDB" id="A0A926EPE6"/>
<evidence type="ECO:0000256" key="1">
    <source>
        <dbReference type="SAM" id="Phobius"/>
    </source>
</evidence>
<organism evidence="2 3">
    <name type="scientific">Youxingia wuxianensis</name>
    <dbReference type="NCBI Taxonomy" id="2763678"/>
    <lineage>
        <taxon>Bacteria</taxon>
        <taxon>Bacillati</taxon>
        <taxon>Bacillota</taxon>
        <taxon>Clostridia</taxon>
        <taxon>Eubacteriales</taxon>
        <taxon>Oscillospiraceae</taxon>
        <taxon>Youxingia</taxon>
    </lineage>
</organism>
<dbReference type="RefSeq" id="WP_262395418.1">
    <property type="nucleotide sequence ID" value="NZ_JACRTD010000006.1"/>
</dbReference>
<keyword evidence="1" id="KW-0472">Membrane</keyword>
<evidence type="ECO:0000313" key="2">
    <source>
        <dbReference type="EMBL" id="MBC8585698.1"/>
    </source>
</evidence>